<dbReference type="RefSeq" id="WP_093211082.1">
    <property type="nucleotide sequence ID" value="NZ_FNFL01000001.1"/>
</dbReference>
<dbReference type="InterPro" id="IPR025004">
    <property type="entry name" value="SenN/SenS"/>
</dbReference>
<proteinExistence type="predicted"/>
<dbReference type="Proteomes" id="UP000198694">
    <property type="component" value="Unassembled WGS sequence"/>
</dbReference>
<evidence type="ECO:0000313" key="2">
    <source>
        <dbReference type="EMBL" id="SDJ75863.1"/>
    </source>
</evidence>
<reference evidence="2 3" key="1">
    <citation type="submission" date="2016-10" db="EMBL/GenBank/DDBJ databases">
        <authorList>
            <person name="de Groot N.N."/>
        </authorList>
    </citation>
    <scope>NUCLEOTIDE SEQUENCE [LARGE SCALE GENOMIC DNA]</scope>
    <source>
        <strain evidence="2 3">CGMCC 1.6502</strain>
    </source>
</reference>
<organism evidence="2 3">
    <name type="scientific">Sediminibacillus albus</name>
    <dbReference type="NCBI Taxonomy" id="407036"/>
    <lineage>
        <taxon>Bacteria</taxon>
        <taxon>Bacillati</taxon>
        <taxon>Bacillota</taxon>
        <taxon>Bacilli</taxon>
        <taxon>Bacillales</taxon>
        <taxon>Bacillaceae</taxon>
        <taxon>Sediminibacillus</taxon>
    </lineage>
</organism>
<dbReference type="EMBL" id="FNFL01000001">
    <property type="protein sequence ID" value="SDJ75863.1"/>
    <property type="molecule type" value="Genomic_DNA"/>
</dbReference>
<dbReference type="Pfam" id="PF13040">
    <property type="entry name" value="Fur_reg_FbpB"/>
    <property type="match status" value="1"/>
</dbReference>
<accession>A0A1G8WC97</accession>
<dbReference type="AlphaFoldDB" id="A0A1G8WC97"/>
<evidence type="ECO:0000313" key="3">
    <source>
        <dbReference type="Proteomes" id="UP000198694"/>
    </source>
</evidence>
<keyword evidence="1" id="KW-0175">Coiled coil</keyword>
<gene>
    <name evidence="2" type="ORF">SAMN05216243_0696</name>
</gene>
<protein>
    <submittedName>
        <fullName evidence="2">Fur-regulated basic protein B</fullName>
    </submittedName>
</protein>
<sequence length="47" mass="5886">MRQRKLSFSELVNQNKQELINDRQAMDKIEKQIEWKREKNNNKKLKR</sequence>
<dbReference type="STRING" id="407036.SAMN05216243_0696"/>
<name>A0A1G8WC97_9BACI</name>
<evidence type="ECO:0000256" key="1">
    <source>
        <dbReference type="SAM" id="Coils"/>
    </source>
</evidence>
<feature type="coiled-coil region" evidence="1">
    <location>
        <begin position="12"/>
        <end position="46"/>
    </location>
</feature>
<keyword evidence="3" id="KW-1185">Reference proteome</keyword>